<dbReference type="EMBL" id="JAAAMG010000022">
    <property type="protein sequence ID" value="NDW06977.1"/>
    <property type="molecule type" value="Genomic_DNA"/>
</dbReference>
<dbReference type="RefSeq" id="WP_163465434.1">
    <property type="nucleotide sequence ID" value="NZ_JAAAMG010000022.1"/>
</dbReference>
<sequence>MSMGQPDTLFTWSETARSEFDALVDGTDASDRFRLALAQMIANGWGANRDKPVWALAGALALFGETGAGLASSLDFLWLPANKVFSHLAGCRHPAVSANESGSYHLKLPGGGLMLDRFRLKLLQKYLEFLISCNGFAHSGEVAALLDACLKGGLADRSTTDTAVKTIAKILYRYRADHFDDGHATSAFSILRAYLAGVGDVITDDTVFDFWSADTNGHFKTYQASYFALKDYVDALADARSRAAMRRAGEIDAPGVAGELSVDFVDPFDVEEEDAATGDIAEDVEQVAADGSGRGGREDAAIAALKAIAESEVKLIKKREEMLAAPIASAGAFGCSLPLATLRLLAFHPIQSALSNSLRTGKATLSLKERVTCVEARRYGDLIGEVGELEAAMTEWLKIAFAVRSEEATGNARADAIRAEGAQLLKSRRSQSLARPREELATAFARVERALIALATTLGAFRAATRGRAGPNGDLDAGFEADRAKFAAHLSRLYAD</sequence>
<evidence type="ECO:0000313" key="1">
    <source>
        <dbReference type="EMBL" id="NDW06977.1"/>
    </source>
</evidence>
<dbReference type="AlphaFoldDB" id="A0A6N9T6G0"/>
<name>A0A6N9T6G0_9HYPH</name>
<organism evidence="1 2">
    <name type="scientific">Jiella pacifica</name>
    <dbReference type="NCBI Taxonomy" id="2696469"/>
    <lineage>
        <taxon>Bacteria</taxon>
        <taxon>Pseudomonadati</taxon>
        <taxon>Pseudomonadota</taxon>
        <taxon>Alphaproteobacteria</taxon>
        <taxon>Hyphomicrobiales</taxon>
        <taxon>Aurantimonadaceae</taxon>
        <taxon>Jiella</taxon>
    </lineage>
</organism>
<protein>
    <submittedName>
        <fullName evidence="1">Uncharacterized protein</fullName>
    </submittedName>
</protein>
<keyword evidence="2" id="KW-1185">Reference proteome</keyword>
<accession>A0A6N9T6G0</accession>
<gene>
    <name evidence="1" type="ORF">GTK09_21415</name>
</gene>
<proteinExistence type="predicted"/>
<dbReference type="Proteomes" id="UP000469011">
    <property type="component" value="Unassembled WGS sequence"/>
</dbReference>
<evidence type="ECO:0000313" key="2">
    <source>
        <dbReference type="Proteomes" id="UP000469011"/>
    </source>
</evidence>
<reference evidence="1 2" key="1">
    <citation type="submission" date="2020-01" db="EMBL/GenBank/DDBJ databases">
        <title>Jiella pacifica sp. nov.</title>
        <authorList>
            <person name="Xue Z."/>
            <person name="Zhu S."/>
            <person name="Chen J."/>
            <person name="Yang J."/>
        </authorList>
    </citation>
    <scope>NUCLEOTIDE SEQUENCE [LARGE SCALE GENOMIC DNA]</scope>
    <source>
        <strain evidence="1 2">40Bstr34</strain>
    </source>
</reference>
<comment type="caution">
    <text evidence="1">The sequence shown here is derived from an EMBL/GenBank/DDBJ whole genome shotgun (WGS) entry which is preliminary data.</text>
</comment>